<accession>A0ABR8A321</accession>
<dbReference type="EMBL" id="JACJQH010000003">
    <property type="protein sequence ID" value="MBD2194346.1"/>
    <property type="molecule type" value="Genomic_DNA"/>
</dbReference>
<evidence type="ECO:0000313" key="1">
    <source>
        <dbReference type="EMBL" id="MBD2194346.1"/>
    </source>
</evidence>
<evidence type="ECO:0000313" key="2">
    <source>
        <dbReference type="Proteomes" id="UP000658514"/>
    </source>
</evidence>
<dbReference type="Proteomes" id="UP000658514">
    <property type="component" value="Unassembled WGS sequence"/>
</dbReference>
<name>A0ABR8A321_9CYAN</name>
<keyword evidence="2" id="KW-1185">Reference proteome</keyword>
<comment type="caution">
    <text evidence="1">The sequence shown here is derived from an EMBL/GenBank/DDBJ whole genome shotgun (WGS) entry which is preliminary data.</text>
</comment>
<sequence>MEKPKVFVDFHNADVQGRLRLNCTGTIEDLAHQKIWLQNGQEITLYSEDLEVDGIVQFSTTENLWVAVIDWDNIKEKQDVLIKEDEVVI</sequence>
<gene>
    <name evidence="1" type="ORF">H6G24_02400</name>
</gene>
<reference evidence="1 2" key="1">
    <citation type="journal article" date="2020" name="ISME J.">
        <title>Comparative genomics reveals insights into cyanobacterial evolution and habitat adaptation.</title>
        <authorList>
            <person name="Chen M.Y."/>
            <person name="Teng W.K."/>
            <person name="Zhao L."/>
            <person name="Hu C.X."/>
            <person name="Zhou Y.K."/>
            <person name="Han B.P."/>
            <person name="Song L.R."/>
            <person name="Shu W.S."/>
        </authorList>
    </citation>
    <scope>NUCLEOTIDE SEQUENCE [LARGE SCALE GENOMIC DNA]</scope>
    <source>
        <strain evidence="1 2">FACHB-288</strain>
    </source>
</reference>
<organism evidence="1 2">
    <name type="scientific">Calothrix parietina FACHB-288</name>
    <dbReference type="NCBI Taxonomy" id="2692896"/>
    <lineage>
        <taxon>Bacteria</taxon>
        <taxon>Bacillati</taxon>
        <taxon>Cyanobacteriota</taxon>
        <taxon>Cyanophyceae</taxon>
        <taxon>Nostocales</taxon>
        <taxon>Calotrichaceae</taxon>
        <taxon>Calothrix</taxon>
    </lineage>
</organism>
<protein>
    <submittedName>
        <fullName evidence="1">Uncharacterized protein</fullName>
    </submittedName>
</protein>
<dbReference type="RefSeq" id="WP_190546707.1">
    <property type="nucleotide sequence ID" value="NZ_CAWPNO010000062.1"/>
</dbReference>
<proteinExistence type="predicted"/>